<evidence type="ECO:0000313" key="6">
    <source>
        <dbReference type="Proteomes" id="UP000092993"/>
    </source>
</evidence>
<accession>A0A1C7M3P9</accession>
<dbReference type="InterPro" id="IPR013930">
    <property type="entry name" value="RPAP1_N"/>
</dbReference>
<feature type="region of interest" description="Disordered" evidence="2">
    <location>
        <begin position="1"/>
        <end position="110"/>
    </location>
</feature>
<dbReference type="OMA" id="EREHETY"/>
<feature type="region of interest" description="Disordered" evidence="2">
    <location>
        <begin position="256"/>
        <end position="282"/>
    </location>
</feature>
<evidence type="ECO:0000259" key="4">
    <source>
        <dbReference type="Pfam" id="PF08621"/>
    </source>
</evidence>
<dbReference type="Pfam" id="PF08621">
    <property type="entry name" value="RPAP1_N"/>
    <property type="match status" value="1"/>
</dbReference>
<evidence type="ECO:0000256" key="1">
    <source>
        <dbReference type="ARBA" id="ARBA00009953"/>
    </source>
</evidence>
<dbReference type="InterPro" id="IPR013929">
    <property type="entry name" value="RPAP1_C"/>
</dbReference>
<keyword evidence="6" id="KW-1185">Reference proteome</keyword>
<dbReference type="GO" id="GO:0006366">
    <property type="term" value="P:transcription by RNA polymerase II"/>
    <property type="evidence" value="ECO:0007669"/>
    <property type="project" value="InterPro"/>
</dbReference>
<feature type="compositionally biased region" description="Polar residues" evidence="2">
    <location>
        <begin position="143"/>
        <end position="153"/>
    </location>
</feature>
<protein>
    <submittedName>
        <fullName evidence="5">RNA polymerase II-associated protein 1</fullName>
    </submittedName>
</protein>
<dbReference type="PANTHER" id="PTHR21483">
    <property type="entry name" value="RNA POLYMERASE II-ASSOCIATED PROTEIN 1"/>
    <property type="match status" value="1"/>
</dbReference>
<dbReference type="Proteomes" id="UP000092993">
    <property type="component" value="Unassembled WGS sequence"/>
</dbReference>
<dbReference type="Pfam" id="PF08620">
    <property type="entry name" value="RPAP1_C"/>
    <property type="match status" value="1"/>
</dbReference>
<proteinExistence type="inferred from homology"/>
<dbReference type="STRING" id="5627.A0A1C7M3P9"/>
<feature type="domain" description="RPAP1 N-terminal" evidence="4">
    <location>
        <begin position="91"/>
        <end position="135"/>
    </location>
</feature>
<evidence type="ECO:0000256" key="2">
    <source>
        <dbReference type="SAM" id="MobiDB-lite"/>
    </source>
</evidence>
<evidence type="ECO:0000259" key="3">
    <source>
        <dbReference type="Pfam" id="PF08620"/>
    </source>
</evidence>
<evidence type="ECO:0000313" key="5">
    <source>
        <dbReference type="EMBL" id="OBZ71482.1"/>
    </source>
</evidence>
<name>A0A1C7M3P9_GRIFR</name>
<feature type="compositionally biased region" description="Low complexity" evidence="2">
    <location>
        <begin position="171"/>
        <end position="180"/>
    </location>
</feature>
<dbReference type="OrthoDB" id="348201at2759"/>
<comment type="caution">
    <text evidence="5">The sequence shown here is derived from an EMBL/GenBank/DDBJ whole genome shotgun (WGS) entry which is preliminary data.</text>
</comment>
<feature type="compositionally biased region" description="Basic and acidic residues" evidence="2">
    <location>
        <begin position="75"/>
        <end position="110"/>
    </location>
</feature>
<dbReference type="PANTHER" id="PTHR21483:SF18">
    <property type="entry name" value="RNA POLYMERASE II-ASSOCIATED PROTEIN 1"/>
    <property type="match status" value="1"/>
</dbReference>
<dbReference type="InterPro" id="IPR039913">
    <property type="entry name" value="RPAP1/Rba50"/>
</dbReference>
<feature type="region of interest" description="Disordered" evidence="2">
    <location>
        <begin position="136"/>
        <end position="228"/>
    </location>
</feature>
<reference evidence="5 6" key="1">
    <citation type="submission" date="2016-03" db="EMBL/GenBank/DDBJ databases">
        <title>Whole genome sequencing of Grifola frondosa 9006-11.</title>
        <authorList>
            <person name="Min B."/>
            <person name="Park H."/>
            <person name="Kim J.-G."/>
            <person name="Cho H."/>
            <person name="Oh Y.-L."/>
            <person name="Kong W.-S."/>
            <person name="Choi I.-G."/>
        </authorList>
    </citation>
    <scope>NUCLEOTIDE SEQUENCE [LARGE SCALE GENOMIC DNA]</scope>
    <source>
        <strain evidence="5 6">9006-11</strain>
    </source>
</reference>
<feature type="compositionally biased region" description="Polar residues" evidence="2">
    <location>
        <begin position="57"/>
        <end position="70"/>
    </location>
</feature>
<feature type="compositionally biased region" description="Basic and acidic residues" evidence="2">
    <location>
        <begin position="46"/>
        <end position="56"/>
    </location>
</feature>
<dbReference type="AlphaFoldDB" id="A0A1C7M3P9"/>
<sequence length="925" mass="100675">MQPQPSLVGSILERKATSPPSAPASKASGQAGFPAVQHRSKSAFARARDDSRRVGSERTQQVPIVQSTSIPGAREFSDVSGKKEPQDWRRQVAEDNRRRVEVMTEEEREHETYEILERFGPSVGEVLKKARQAREAKQKEVEIQTNKALSSPKTGGRATPTVGILRPSSPPGSTSSTRPSSRTDRRIRFADVTPDDVYFYESAPPSPRKKALALPPPTEADGPTISLGEWKKNSLSSIRRRESLDEGAPEDIRRRFFPSAPTHDPSLEWIESGPSSSQPSTLRFDLTGTPISPSLSSTLPTHLGLHHHADGQHAGYTLDDIFLLSRSTVPAQRATMLGILARIARKLAKGSGGEAIKELVGKEPDLRRKILAAGVEAMSERGSLGVRAVEVIWECIVGWDEEVVDIEGVELQDLDPAKSSFTTGNAAGPLATLPLEYVLPQISSAFSMAALPPECLTQLLAVVHRLAQHSNDMASKIVSTSGLVANIYQTFLLTPIPPTDASPLPDPSALRFLDTLAQSSRANAAAIMEPADSLLRFVTILPPVSPFSISLATSLLAGTLRLYTTLASYGLYAHIATTAQEHLAQLSRYVLSDECQSKRLREAWIGVLEAWLVCATDPHRTTPSHEILWSQVVGWGWGEEVLEARSKLTAEEDGSAWTALWRAESAFLEGAVINGVKGGEGERSAVLNVVREGFESGVERRIVEFSERELRSALANLTADSVGVVGSVDIKYLRAAASHANTLAAALRLWLSCLPSHLVGPPDSPPFLLPFSRTSELCATLVSHRLWSSVDADESPPYLHVYCRPLSLLLSRYLRLSRRLPGMSPDLWTAQALAILCRVLPGDEEFAYRTVEEITGLITADFIHSHGWHVPDVIWAKGGLDIITPFITHSVQSKLDVHIGPLWMSPQSLSTATTQALTASFCTPA</sequence>
<feature type="domain" description="RPAP1 C-terminal" evidence="3">
    <location>
        <begin position="282"/>
        <end position="347"/>
    </location>
</feature>
<comment type="similarity">
    <text evidence="1">Belongs to the RPAP1 family.</text>
</comment>
<gene>
    <name evidence="5" type="primary">Rpap1</name>
    <name evidence="5" type="ORF">A0H81_08494</name>
</gene>
<organism evidence="5 6">
    <name type="scientific">Grifola frondosa</name>
    <name type="common">Maitake</name>
    <name type="synonym">Polyporus frondosus</name>
    <dbReference type="NCBI Taxonomy" id="5627"/>
    <lineage>
        <taxon>Eukaryota</taxon>
        <taxon>Fungi</taxon>
        <taxon>Dikarya</taxon>
        <taxon>Basidiomycota</taxon>
        <taxon>Agaricomycotina</taxon>
        <taxon>Agaricomycetes</taxon>
        <taxon>Polyporales</taxon>
        <taxon>Grifolaceae</taxon>
        <taxon>Grifola</taxon>
    </lineage>
</organism>
<dbReference type="EMBL" id="LUGG01000011">
    <property type="protein sequence ID" value="OBZ71482.1"/>
    <property type="molecule type" value="Genomic_DNA"/>
</dbReference>
<feature type="compositionally biased region" description="Low complexity" evidence="2">
    <location>
        <begin position="17"/>
        <end position="28"/>
    </location>
</feature>